<organism evidence="7 8">
    <name type="scientific">Pedobacter ginsenosidimutans</name>
    <dbReference type="NCBI Taxonomy" id="687842"/>
    <lineage>
        <taxon>Bacteria</taxon>
        <taxon>Pseudomonadati</taxon>
        <taxon>Bacteroidota</taxon>
        <taxon>Sphingobacteriia</taxon>
        <taxon>Sphingobacteriales</taxon>
        <taxon>Sphingobacteriaceae</taxon>
        <taxon>Pedobacter</taxon>
    </lineage>
</organism>
<keyword evidence="2" id="KW-0479">Metal-binding</keyword>
<feature type="domain" description="Golvesin/Xly CBD-like" evidence="6">
    <location>
        <begin position="527"/>
        <end position="659"/>
    </location>
</feature>
<dbReference type="PANTHER" id="PTHR43498:SF1">
    <property type="entry name" value="COB--COM HETERODISULFIDE REDUCTASE IRON-SULFUR SUBUNIT A"/>
    <property type="match status" value="1"/>
</dbReference>
<dbReference type="Proteomes" id="UP000051950">
    <property type="component" value="Unassembled WGS sequence"/>
</dbReference>
<evidence type="ECO:0000256" key="4">
    <source>
        <dbReference type="ARBA" id="ARBA00023004"/>
    </source>
</evidence>
<accession>A0A0T5VLM5</accession>
<keyword evidence="7" id="KW-0456">Lyase</keyword>
<dbReference type="PANTHER" id="PTHR43498">
    <property type="entry name" value="FERREDOXIN:COB-COM HETERODISULFIDE REDUCTASE SUBUNIT A"/>
    <property type="match status" value="1"/>
</dbReference>
<protein>
    <submittedName>
        <fullName evidence="7">Xanthan lyase</fullName>
    </submittedName>
</protein>
<evidence type="ECO:0000256" key="2">
    <source>
        <dbReference type="ARBA" id="ARBA00022723"/>
    </source>
</evidence>
<dbReference type="Gene3D" id="3.50.50.60">
    <property type="entry name" value="FAD/NAD(P)-binding domain"/>
    <property type="match status" value="1"/>
</dbReference>
<keyword evidence="1" id="KW-0004">4Fe-4S</keyword>
<dbReference type="AlphaFoldDB" id="A0A0T5VLM5"/>
<keyword evidence="4" id="KW-0408">Iron</keyword>
<keyword evidence="5" id="KW-0411">Iron-sulfur</keyword>
<dbReference type="GO" id="GO:0016491">
    <property type="term" value="F:oxidoreductase activity"/>
    <property type="evidence" value="ECO:0007669"/>
    <property type="project" value="UniProtKB-KW"/>
</dbReference>
<evidence type="ECO:0000259" key="6">
    <source>
        <dbReference type="Pfam" id="PF25275"/>
    </source>
</evidence>
<evidence type="ECO:0000313" key="7">
    <source>
        <dbReference type="EMBL" id="KRT14527.1"/>
    </source>
</evidence>
<evidence type="ECO:0000256" key="1">
    <source>
        <dbReference type="ARBA" id="ARBA00022485"/>
    </source>
</evidence>
<dbReference type="RefSeq" id="WP_057933869.1">
    <property type="nucleotide sequence ID" value="NZ_LMZQ01000017.1"/>
</dbReference>
<sequence length="662" mass="73434">MKNILIYILLAIICPVTGIKAQSSLYKNYDICIYGGTSSGVIAAYTAARSGKSVLLIEPGKNLGGMSSGGLGLTDIGNKYAISGLALDFYRRIGKHYGKFEQWIFEPHVAENLFNEYIKKAKVPVLYENRITGVEKKGTLITAITLENPGKKKVGTVKAKVFIDCSYEGDLMAKAGVSYTVGREANSTYNETFNGVQLMNGHQLPDGIDPYKVKGDPSSGLLWGITSEKLIDKGSGDKKVQAYNFRICLTNNPANMIPITEPEDYVPERYELLIRQMEKRNWKSLQDVFIWSGMPNQKTDINNRNGFSTDMIGMNWEYPDADYLKREQIWKAHIAYTKGLLYFVGHDARIPEHIRKEISQWGYPKDEYTSNGNWSHQLYVREARRMLGTLVMTQHHCQGKEVVSDGIGMAAYTMDSHNCDRLVVNGVVKNEGNVEEGGFGPYPISYRAIIPKENEASNLIVPVCLSATHIAYGSIRMEPVFMVLGQSSAMAAVQAIDRNLSVQKIDVSRLQQQLKSDPLADGSSPDILIDNNNTDKVQIKGNWTVQKKGGYGPDYFETPEDADTTRSVRYNPGLATNGTYDVYAYYPKAGSPDIETVVKIFDGKEHKTILIKSAEVKVLGQTSGEWVSLGKYSFSGSNRPYIEIKSNGTKAIADAVLLVPSP</sequence>
<gene>
    <name evidence="7" type="ORF">ASU31_19070</name>
</gene>
<dbReference type="EMBL" id="LMZQ01000017">
    <property type="protein sequence ID" value="KRT14527.1"/>
    <property type="molecule type" value="Genomic_DNA"/>
</dbReference>
<dbReference type="GO" id="GO:0016829">
    <property type="term" value="F:lyase activity"/>
    <property type="evidence" value="ECO:0007669"/>
    <property type="project" value="UniProtKB-KW"/>
</dbReference>
<name>A0A0T5VLM5_9SPHI</name>
<evidence type="ECO:0000256" key="5">
    <source>
        <dbReference type="ARBA" id="ARBA00023014"/>
    </source>
</evidence>
<dbReference type="InterPro" id="IPR033803">
    <property type="entry name" value="CBD-like_Golvesin-Xly"/>
</dbReference>
<keyword evidence="3" id="KW-0560">Oxidoreductase</keyword>
<dbReference type="GO" id="GO:0051539">
    <property type="term" value="F:4 iron, 4 sulfur cluster binding"/>
    <property type="evidence" value="ECO:0007669"/>
    <property type="project" value="UniProtKB-KW"/>
</dbReference>
<dbReference type="OrthoDB" id="668499at2"/>
<dbReference type="InterPro" id="IPR039650">
    <property type="entry name" value="HdrA-like"/>
</dbReference>
<reference evidence="7 8" key="1">
    <citation type="submission" date="2015-11" db="EMBL/GenBank/DDBJ databases">
        <title>Sequence of Pedobacter ginsenosidimutans.</title>
        <authorList>
            <person name="Carson E."/>
            <person name="Keyser V."/>
            <person name="Newman J."/>
            <person name="Miller J."/>
        </authorList>
    </citation>
    <scope>NUCLEOTIDE SEQUENCE [LARGE SCALE GENOMIC DNA]</scope>
    <source>
        <strain evidence="7 8">KACC 14530</strain>
    </source>
</reference>
<dbReference type="SUPFAM" id="SSF51905">
    <property type="entry name" value="FAD/NAD(P)-binding domain"/>
    <property type="match status" value="1"/>
</dbReference>
<dbReference type="STRING" id="687842.ASU31_19070"/>
<dbReference type="InterPro" id="IPR036188">
    <property type="entry name" value="FAD/NAD-bd_sf"/>
</dbReference>
<evidence type="ECO:0000256" key="3">
    <source>
        <dbReference type="ARBA" id="ARBA00023002"/>
    </source>
</evidence>
<proteinExistence type="predicted"/>
<dbReference type="GO" id="GO:0046872">
    <property type="term" value="F:metal ion binding"/>
    <property type="evidence" value="ECO:0007669"/>
    <property type="project" value="UniProtKB-KW"/>
</dbReference>
<keyword evidence="8" id="KW-1185">Reference proteome</keyword>
<dbReference type="Pfam" id="PF12831">
    <property type="entry name" value="FAD_oxidored"/>
    <property type="match status" value="1"/>
</dbReference>
<comment type="caution">
    <text evidence="7">The sequence shown here is derived from an EMBL/GenBank/DDBJ whole genome shotgun (WGS) entry which is preliminary data.</text>
</comment>
<dbReference type="Pfam" id="PF25275">
    <property type="entry name" value="Golvesin_C"/>
    <property type="match status" value="1"/>
</dbReference>
<evidence type="ECO:0000313" key="8">
    <source>
        <dbReference type="Proteomes" id="UP000051950"/>
    </source>
</evidence>